<dbReference type="Gene3D" id="1.10.510.10">
    <property type="entry name" value="Transferase(Phosphotransferase) domain 1"/>
    <property type="match status" value="1"/>
</dbReference>
<dbReference type="Ensembl" id="ENSSLDT00000010607.1">
    <property type="protein sequence ID" value="ENSSLDP00000010237.1"/>
    <property type="gene ID" value="ENSSLDG00000007706.1"/>
</dbReference>
<dbReference type="InterPro" id="IPR050494">
    <property type="entry name" value="Ser_Thr_dual-spec_kinase"/>
</dbReference>
<dbReference type="GO" id="GO:0016605">
    <property type="term" value="C:PML body"/>
    <property type="evidence" value="ECO:0007669"/>
    <property type="project" value="TreeGrafter"/>
</dbReference>
<sequence>DEDNDEDNEHQEEERREDVAHAYFVEKYLGCGGYGKVAQCTRLDNKVKMAVKIVRNDMTWAGKREVAVLQKLRKLDQDKNNLVRFAEHFEYKGHVCLAFEMLDINIYDFIRSRDFQPLHLSEIRVITQQMLVALNALKSVGLSHADVKPDNIMLVNHHQQPFRVKLIDFGLAANVSKIHAGTLIQAIGYRAPEVILGLPLDEAVDMWSLGCVLAFMYLGQNLYPIRCAYQVMRAIVQMQGLPDDHLLNSGIYSSCFFSKDKDSSNPSWRLNTEAEYMLLTGSKTRRYRGIFDKLTSLNDVTKTRPEVNDTTEFEDTQAFLSLLKRMLQVDPQKRITLSEALGHRFITMKHFPHDANPNPYMSAAFSTIKKCQLEESSVKFKHFVTSKTASCPSDERPPTRSLDEAKTTNDGTPATADRTAKGNNKSPPEKAGLDDATAAETNQKPLHLNEATSPASDLHDSAGDSRSTDERTKGFVQNKEKIFEEDSTILLTADQDYKLMQSKR</sequence>
<reference evidence="9" key="2">
    <citation type="submission" date="2025-09" db="UniProtKB">
        <authorList>
            <consortium name="Ensembl"/>
        </authorList>
    </citation>
    <scope>IDENTIFICATION</scope>
</reference>
<evidence type="ECO:0000259" key="8">
    <source>
        <dbReference type="PROSITE" id="PS50011"/>
    </source>
</evidence>
<protein>
    <recommendedName>
        <fullName evidence="8">Protein kinase domain-containing protein</fullName>
    </recommendedName>
</protein>
<dbReference type="GeneTree" id="ENSGT00940000164472"/>
<dbReference type="PROSITE" id="PS50011">
    <property type="entry name" value="PROTEIN_KINASE_DOM"/>
    <property type="match status" value="1"/>
</dbReference>
<keyword evidence="10" id="KW-1185">Reference proteome</keyword>
<name>A0A3B4X3M1_SERLL</name>
<dbReference type="GO" id="GO:0003713">
    <property type="term" value="F:transcription coactivator activity"/>
    <property type="evidence" value="ECO:0007669"/>
    <property type="project" value="TreeGrafter"/>
</dbReference>
<dbReference type="Gene3D" id="3.30.200.20">
    <property type="entry name" value="Phosphorylase Kinase, domain 1"/>
    <property type="match status" value="1"/>
</dbReference>
<feature type="compositionally biased region" description="Basic and acidic residues" evidence="7">
    <location>
        <begin position="457"/>
        <end position="479"/>
    </location>
</feature>
<dbReference type="PROSITE" id="PS00108">
    <property type="entry name" value="PROTEIN_KINASE_ST"/>
    <property type="match status" value="1"/>
</dbReference>
<dbReference type="InterPro" id="IPR000719">
    <property type="entry name" value="Prot_kinase_dom"/>
</dbReference>
<evidence type="ECO:0000256" key="1">
    <source>
        <dbReference type="ARBA" id="ARBA00022527"/>
    </source>
</evidence>
<dbReference type="GO" id="GO:0005524">
    <property type="term" value="F:ATP binding"/>
    <property type="evidence" value="ECO:0007669"/>
    <property type="project" value="UniProtKB-UniRule"/>
</dbReference>
<dbReference type="SMART" id="SM00220">
    <property type="entry name" value="S_TKc"/>
    <property type="match status" value="1"/>
</dbReference>
<dbReference type="GO" id="GO:0046332">
    <property type="term" value="F:SMAD binding"/>
    <property type="evidence" value="ECO:0007669"/>
    <property type="project" value="TreeGrafter"/>
</dbReference>
<feature type="region of interest" description="Disordered" evidence="7">
    <location>
        <begin position="446"/>
        <end position="479"/>
    </location>
</feature>
<evidence type="ECO:0000313" key="9">
    <source>
        <dbReference type="Ensembl" id="ENSSLDP00000010237.1"/>
    </source>
</evidence>
<keyword evidence="1" id="KW-0723">Serine/threonine-protein kinase</keyword>
<evidence type="ECO:0000256" key="3">
    <source>
        <dbReference type="ARBA" id="ARBA00022741"/>
    </source>
</evidence>
<dbReference type="GO" id="GO:0005737">
    <property type="term" value="C:cytoplasm"/>
    <property type="evidence" value="ECO:0007669"/>
    <property type="project" value="TreeGrafter"/>
</dbReference>
<dbReference type="InterPro" id="IPR008271">
    <property type="entry name" value="Ser/Thr_kinase_AS"/>
</dbReference>
<keyword evidence="2" id="KW-0808">Transferase</keyword>
<dbReference type="InterPro" id="IPR011009">
    <property type="entry name" value="Kinase-like_dom_sf"/>
</dbReference>
<evidence type="ECO:0000313" key="10">
    <source>
        <dbReference type="Proteomes" id="UP000261360"/>
    </source>
</evidence>
<keyword evidence="5 6" id="KW-0067">ATP-binding</keyword>
<dbReference type="Proteomes" id="UP000261360">
    <property type="component" value="Unplaced"/>
</dbReference>
<evidence type="ECO:0000256" key="6">
    <source>
        <dbReference type="PROSITE-ProRule" id="PRU10141"/>
    </source>
</evidence>
<dbReference type="Pfam" id="PF00069">
    <property type="entry name" value="Pkinase"/>
    <property type="match status" value="1"/>
</dbReference>
<dbReference type="GO" id="GO:0045944">
    <property type="term" value="P:positive regulation of transcription by RNA polymerase II"/>
    <property type="evidence" value="ECO:0007669"/>
    <property type="project" value="TreeGrafter"/>
</dbReference>
<dbReference type="PROSITE" id="PS00107">
    <property type="entry name" value="PROTEIN_KINASE_ATP"/>
    <property type="match status" value="1"/>
</dbReference>
<dbReference type="PANTHER" id="PTHR24058">
    <property type="entry name" value="DUAL SPECIFICITY PROTEIN KINASE"/>
    <property type="match status" value="1"/>
</dbReference>
<dbReference type="InterPro" id="IPR017441">
    <property type="entry name" value="Protein_kinase_ATP_BS"/>
</dbReference>
<organism evidence="9 10">
    <name type="scientific">Seriola lalandi dorsalis</name>
    <dbReference type="NCBI Taxonomy" id="1841481"/>
    <lineage>
        <taxon>Eukaryota</taxon>
        <taxon>Metazoa</taxon>
        <taxon>Chordata</taxon>
        <taxon>Craniata</taxon>
        <taxon>Vertebrata</taxon>
        <taxon>Euteleostomi</taxon>
        <taxon>Actinopterygii</taxon>
        <taxon>Neopterygii</taxon>
        <taxon>Teleostei</taxon>
        <taxon>Neoteleostei</taxon>
        <taxon>Acanthomorphata</taxon>
        <taxon>Carangaria</taxon>
        <taxon>Carangiformes</taxon>
        <taxon>Carangidae</taxon>
        <taxon>Seriola</taxon>
    </lineage>
</organism>
<feature type="domain" description="Protein kinase" evidence="8">
    <location>
        <begin position="23"/>
        <end position="346"/>
    </location>
</feature>
<evidence type="ECO:0000256" key="5">
    <source>
        <dbReference type="ARBA" id="ARBA00022840"/>
    </source>
</evidence>
<evidence type="ECO:0000256" key="7">
    <source>
        <dbReference type="SAM" id="MobiDB-lite"/>
    </source>
</evidence>
<dbReference type="GO" id="GO:0007224">
    <property type="term" value="P:smoothened signaling pathway"/>
    <property type="evidence" value="ECO:0007669"/>
    <property type="project" value="TreeGrafter"/>
</dbReference>
<evidence type="ECO:0000256" key="4">
    <source>
        <dbReference type="ARBA" id="ARBA00022777"/>
    </source>
</evidence>
<dbReference type="GO" id="GO:0004674">
    <property type="term" value="F:protein serine/threonine kinase activity"/>
    <property type="evidence" value="ECO:0007669"/>
    <property type="project" value="UniProtKB-KW"/>
</dbReference>
<keyword evidence="4" id="KW-0418">Kinase</keyword>
<dbReference type="STRING" id="1841481.ENSSLDP00000010237"/>
<dbReference type="GO" id="GO:0003714">
    <property type="term" value="F:transcription corepressor activity"/>
    <property type="evidence" value="ECO:0007669"/>
    <property type="project" value="TreeGrafter"/>
</dbReference>
<dbReference type="GO" id="GO:0042771">
    <property type="term" value="P:intrinsic apoptotic signaling pathway in response to DNA damage by p53 class mediator"/>
    <property type="evidence" value="ECO:0007669"/>
    <property type="project" value="TreeGrafter"/>
</dbReference>
<feature type="region of interest" description="Disordered" evidence="7">
    <location>
        <begin position="385"/>
        <end position="433"/>
    </location>
</feature>
<dbReference type="GO" id="GO:0004713">
    <property type="term" value="F:protein tyrosine kinase activity"/>
    <property type="evidence" value="ECO:0007669"/>
    <property type="project" value="TreeGrafter"/>
</dbReference>
<feature type="binding site" evidence="6">
    <location>
        <position position="52"/>
    </location>
    <ligand>
        <name>ATP</name>
        <dbReference type="ChEBI" id="CHEBI:30616"/>
    </ligand>
</feature>
<feature type="compositionally biased region" description="Basic and acidic residues" evidence="7">
    <location>
        <begin position="393"/>
        <end position="407"/>
    </location>
</feature>
<dbReference type="PANTHER" id="PTHR24058:SF53">
    <property type="entry name" value="HOMEODOMAIN-INTERACTING PROTEIN KINASE 2"/>
    <property type="match status" value="1"/>
</dbReference>
<dbReference type="SUPFAM" id="SSF56112">
    <property type="entry name" value="Protein kinase-like (PK-like)"/>
    <property type="match status" value="1"/>
</dbReference>
<proteinExistence type="predicted"/>
<reference evidence="9" key="1">
    <citation type="submission" date="2025-08" db="UniProtKB">
        <authorList>
            <consortium name="Ensembl"/>
        </authorList>
    </citation>
    <scope>IDENTIFICATION</scope>
</reference>
<evidence type="ECO:0000256" key="2">
    <source>
        <dbReference type="ARBA" id="ARBA00022679"/>
    </source>
</evidence>
<feature type="compositionally biased region" description="Polar residues" evidence="7">
    <location>
        <begin position="446"/>
        <end position="455"/>
    </location>
</feature>
<accession>A0A3B4X3M1</accession>
<keyword evidence="3 6" id="KW-0547">Nucleotide-binding</keyword>
<dbReference type="AlphaFoldDB" id="A0A3B4X3M1"/>